<feature type="domain" description="TadE-like" evidence="2">
    <location>
        <begin position="11"/>
        <end position="53"/>
    </location>
</feature>
<dbReference type="RefSeq" id="WP_318103398.1">
    <property type="nucleotide sequence ID" value="NZ_CP137573.1"/>
</dbReference>
<protein>
    <submittedName>
        <fullName evidence="3">Pilus assembly protein</fullName>
    </submittedName>
</protein>
<keyword evidence="1" id="KW-1133">Transmembrane helix</keyword>
<evidence type="ECO:0000259" key="2">
    <source>
        <dbReference type="Pfam" id="PF07811"/>
    </source>
</evidence>
<organism evidence="3 4">
    <name type="scientific">Streptomyces solicathayae</name>
    <dbReference type="NCBI Taxonomy" id="3081768"/>
    <lineage>
        <taxon>Bacteria</taxon>
        <taxon>Bacillati</taxon>
        <taxon>Actinomycetota</taxon>
        <taxon>Actinomycetes</taxon>
        <taxon>Kitasatosporales</taxon>
        <taxon>Streptomycetaceae</taxon>
        <taxon>Streptomyces</taxon>
    </lineage>
</organism>
<feature type="transmembrane region" description="Helical" evidence="1">
    <location>
        <begin position="20"/>
        <end position="41"/>
    </location>
</feature>
<evidence type="ECO:0000256" key="1">
    <source>
        <dbReference type="SAM" id="Phobius"/>
    </source>
</evidence>
<dbReference type="EMBL" id="CP137573">
    <property type="protein sequence ID" value="WOX22362.1"/>
    <property type="molecule type" value="Genomic_DNA"/>
</dbReference>
<proteinExistence type="predicted"/>
<gene>
    <name evidence="3" type="ORF">R2D22_13535</name>
</gene>
<dbReference type="InterPro" id="IPR012495">
    <property type="entry name" value="TadE-like_dom"/>
</dbReference>
<evidence type="ECO:0000313" key="3">
    <source>
        <dbReference type="EMBL" id="WOX22362.1"/>
    </source>
</evidence>
<keyword evidence="1" id="KW-0812">Transmembrane</keyword>
<keyword evidence="1" id="KW-0472">Membrane</keyword>
<sequence>MKLRAVRRDRGQAALELVGWIPILLIVALLVIQLGLGVFAAQQAGTGARAAARAVTDQRSDTSAETAGREAISDFLESGGGVMILPMGWGDEATVTVRVKVPSVVPGIDFGTAEKRATMPKD</sequence>
<accession>A0ABZ0LS95</accession>
<keyword evidence="4" id="KW-1185">Reference proteome</keyword>
<dbReference type="Pfam" id="PF07811">
    <property type="entry name" value="TadE"/>
    <property type="match status" value="1"/>
</dbReference>
<reference evidence="3 4" key="1">
    <citation type="submission" date="2023-10" db="EMBL/GenBank/DDBJ databases">
        <title>The genome sequence of Streptomyces sp. HUAS YS2.</title>
        <authorList>
            <person name="Mo P."/>
        </authorList>
    </citation>
    <scope>NUCLEOTIDE SEQUENCE [LARGE SCALE GENOMIC DNA]</scope>
    <source>
        <strain evidence="3 4">HUAS YS2</strain>
    </source>
</reference>
<dbReference type="Proteomes" id="UP001301731">
    <property type="component" value="Chromosome"/>
</dbReference>
<evidence type="ECO:0000313" key="4">
    <source>
        <dbReference type="Proteomes" id="UP001301731"/>
    </source>
</evidence>
<name>A0ABZ0LS95_9ACTN</name>